<protein>
    <submittedName>
        <fullName evidence="2">Uncharacterized protein</fullName>
    </submittedName>
</protein>
<feature type="region of interest" description="Disordered" evidence="1">
    <location>
        <begin position="1"/>
        <end position="205"/>
    </location>
</feature>
<evidence type="ECO:0000256" key="1">
    <source>
        <dbReference type="SAM" id="MobiDB-lite"/>
    </source>
</evidence>
<reference evidence="2" key="2">
    <citation type="submission" date="2021-10" db="EMBL/GenBank/DDBJ databases">
        <title>Phylogenomics reveals ancestral predisposition of the termite-cultivated fungus Termitomyces towards a domesticated lifestyle.</title>
        <authorList>
            <person name="Auxier B."/>
            <person name="Grum-Grzhimaylo A."/>
            <person name="Cardenas M.E."/>
            <person name="Lodge J.D."/>
            <person name="Laessoe T."/>
            <person name="Pedersen O."/>
            <person name="Smith M.E."/>
            <person name="Kuyper T.W."/>
            <person name="Franco-Molano E.A."/>
            <person name="Baroni T.J."/>
            <person name="Aanen D.K."/>
        </authorList>
    </citation>
    <scope>NUCLEOTIDE SEQUENCE</scope>
    <source>
        <strain evidence="2">AP01</strain>
        <tissue evidence="2">Mycelium</tissue>
    </source>
</reference>
<feature type="compositionally biased region" description="Polar residues" evidence="1">
    <location>
        <begin position="188"/>
        <end position="205"/>
    </location>
</feature>
<reference evidence="2" key="1">
    <citation type="submission" date="2020-07" db="EMBL/GenBank/DDBJ databases">
        <authorList>
            <person name="Nieuwenhuis M."/>
            <person name="Van De Peppel L.J.J."/>
        </authorList>
    </citation>
    <scope>NUCLEOTIDE SEQUENCE</scope>
    <source>
        <strain evidence="2">AP01</strain>
        <tissue evidence="2">Mycelium</tissue>
    </source>
</reference>
<dbReference type="Proteomes" id="UP000775547">
    <property type="component" value="Unassembled WGS sequence"/>
</dbReference>
<comment type="caution">
    <text evidence="2">The sequence shown here is derived from an EMBL/GenBank/DDBJ whole genome shotgun (WGS) entry which is preliminary data.</text>
</comment>
<feature type="compositionally biased region" description="Acidic residues" evidence="1">
    <location>
        <begin position="119"/>
        <end position="129"/>
    </location>
</feature>
<organism evidence="2 3">
    <name type="scientific">Asterophora parasitica</name>
    <dbReference type="NCBI Taxonomy" id="117018"/>
    <lineage>
        <taxon>Eukaryota</taxon>
        <taxon>Fungi</taxon>
        <taxon>Dikarya</taxon>
        <taxon>Basidiomycota</taxon>
        <taxon>Agaricomycotina</taxon>
        <taxon>Agaricomycetes</taxon>
        <taxon>Agaricomycetidae</taxon>
        <taxon>Agaricales</taxon>
        <taxon>Tricholomatineae</taxon>
        <taxon>Lyophyllaceae</taxon>
        <taxon>Asterophora</taxon>
    </lineage>
</organism>
<evidence type="ECO:0000313" key="3">
    <source>
        <dbReference type="Proteomes" id="UP000775547"/>
    </source>
</evidence>
<proteinExistence type="predicted"/>
<sequence length="205" mass="21896">MFGLIRRISHSVIPRPDRPWADDPTSNAPQRGRKRRLSSTEREQDPDIEESQKKKIRGESTVSAASEAGDATLSQQAESSAVKEVTRGVKEVELDDSTDASKVEDGKEVAVAPEAVPLPEEDAGELDEPEAAKATPPMEAQSDDNDDNASSVNEDSSVTAVNGAEEDAKAVVVEEHVDIPAAPELKTKNITPTEPTKDTAPTTAD</sequence>
<feature type="compositionally biased region" description="Basic and acidic residues" evidence="1">
    <location>
        <begin position="99"/>
        <end position="108"/>
    </location>
</feature>
<evidence type="ECO:0000313" key="2">
    <source>
        <dbReference type="EMBL" id="KAG5644682.1"/>
    </source>
</evidence>
<dbReference type="AlphaFoldDB" id="A0A9P7GCU6"/>
<feature type="compositionally biased region" description="Basic and acidic residues" evidence="1">
    <location>
        <begin position="38"/>
        <end position="53"/>
    </location>
</feature>
<feature type="compositionally biased region" description="Low complexity" evidence="1">
    <location>
        <begin position="148"/>
        <end position="157"/>
    </location>
</feature>
<dbReference type="OrthoDB" id="3269227at2759"/>
<gene>
    <name evidence="2" type="ORF">DXG03_007982</name>
</gene>
<dbReference type="EMBL" id="JABCKV010000062">
    <property type="protein sequence ID" value="KAG5644682.1"/>
    <property type="molecule type" value="Genomic_DNA"/>
</dbReference>
<feature type="compositionally biased region" description="Basic and acidic residues" evidence="1">
    <location>
        <begin position="166"/>
        <end position="178"/>
    </location>
</feature>
<name>A0A9P7GCU6_9AGAR</name>
<accession>A0A9P7GCU6</accession>
<keyword evidence="3" id="KW-1185">Reference proteome</keyword>